<dbReference type="EMBL" id="DWWK01000081">
    <property type="protein sequence ID" value="HJC38511.1"/>
    <property type="molecule type" value="Genomic_DNA"/>
</dbReference>
<dbReference type="InterPro" id="IPR000257">
    <property type="entry name" value="Uroporphyrinogen_deCOase"/>
</dbReference>
<sequence length="345" mass="37270">MNFDMKKWIQDMIRADVKKPLPVLSFPGIQITGNTVEEIVGSGKLQADCMEAIAKKFDMAAVLSLMDLSVEAEAFGSPVRYSAEEVPTVTAPIIHDEDEAEALRIPEVGEGRTGECLKGIQEIAGRVKDRPILAGMIGPYSLAGRLLDMTEIMILCYEDPELVETVLEKVTQFLCAYARAFKAAGADGIVLAEPAAGLLGPGLFRDFSVPYVKQICEAAEEEGLILLYHNCGTVEPLLADIAGIPAAGYSFGNAVNMETVLKAMPEDRIVIGNIDPVGVLRNGSPDTIRRETQELMQKCCGYPNFIIASGCDIPPMTPIENLQAFFDAAEEFYQMGKTPASIGGE</sequence>
<dbReference type="GO" id="GO:0006779">
    <property type="term" value="P:porphyrin-containing compound biosynthetic process"/>
    <property type="evidence" value="ECO:0007669"/>
    <property type="project" value="InterPro"/>
</dbReference>
<evidence type="ECO:0000259" key="1">
    <source>
        <dbReference type="Pfam" id="PF01208"/>
    </source>
</evidence>
<dbReference type="CDD" id="cd03465">
    <property type="entry name" value="URO-D_like"/>
    <property type="match status" value="1"/>
</dbReference>
<feature type="domain" description="Uroporphyrinogen decarboxylase (URO-D)" evidence="1">
    <location>
        <begin position="31"/>
        <end position="331"/>
    </location>
</feature>
<dbReference type="Gene3D" id="3.20.20.210">
    <property type="match status" value="1"/>
</dbReference>
<comment type="caution">
    <text evidence="2">The sequence shown here is derived from an EMBL/GenBank/DDBJ whole genome shotgun (WGS) entry which is preliminary data.</text>
</comment>
<protein>
    <submittedName>
        <fullName evidence="2">Uroporphyrinogen decarboxylase family protein</fullName>
    </submittedName>
</protein>
<name>A0A9D2NTT1_9FIRM</name>
<dbReference type="PANTHER" id="PTHR47099:SF1">
    <property type="entry name" value="METHYLCOBAMIDE:COM METHYLTRANSFERASE MTBA"/>
    <property type="match status" value="1"/>
</dbReference>
<evidence type="ECO:0000313" key="3">
    <source>
        <dbReference type="Proteomes" id="UP000823894"/>
    </source>
</evidence>
<dbReference type="AlphaFoldDB" id="A0A9D2NTT1"/>
<proteinExistence type="predicted"/>
<reference evidence="2" key="1">
    <citation type="journal article" date="2021" name="PeerJ">
        <title>Extensive microbial diversity within the chicken gut microbiome revealed by metagenomics and culture.</title>
        <authorList>
            <person name="Gilroy R."/>
            <person name="Ravi A."/>
            <person name="Getino M."/>
            <person name="Pursley I."/>
            <person name="Horton D.L."/>
            <person name="Alikhan N.F."/>
            <person name="Baker D."/>
            <person name="Gharbi K."/>
            <person name="Hall N."/>
            <person name="Watson M."/>
            <person name="Adriaenssens E.M."/>
            <person name="Foster-Nyarko E."/>
            <person name="Jarju S."/>
            <person name="Secka A."/>
            <person name="Antonio M."/>
            <person name="Oren A."/>
            <person name="Chaudhuri R.R."/>
            <person name="La Ragione R."/>
            <person name="Hildebrand F."/>
            <person name="Pallen M.J."/>
        </authorList>
    </citation>
    <scope>NUCLEOTIDE SEQUENCE</scope>
    <source>
        <strain evidence="2">ChiGjej1B1-1692</strain>
    </source>
</reference>
<organism evidence="2 3">
    <name type="scientific">Candidatus Mediterraneibacter faecigallinarum</name>
    <dbReference type="NCBI Taxonomy" id="2838669"/>
    <lineage>
        <taxon>Bacteria</taxon>
        <taxon>Bacillati</taxon>
        <taxon>Bacillota</taxon>
        <taxon>Clostridia</taxon>
        <taxon>Lachnospirales</taxon>
        <taxon>Lachnospiraceae</taxon>
        <taxon>Mediterraneibacter</taxon>
    </lineage>
</organism>
<dbReference type="GO" id="GO:0004853">
    <property type="term" value="F:uroporphyrinogen decarboxylase activity"/>
    <property type="evidence" value="ECO:0007669"/>
    <property type="project" value="InterPro"/>
</dbReference>
<accession>A0A9D2NTT1</accession>
<dbReference type="Pfam" id="PF01208">
    <property type="entry name" value="URO-D"/>
    <property type="match status" value="1"/>
</dbReference>
<dbReference type="InterPro" id="IPR052024">
    <property type="entry name" value="Methanogen_methyltrans"/>
</dbReference>
<gene>
    <name evidence="2" type="ORF">H9757_05555</name>
</gene>
<reference evidence="2" key="2">
    <citation type="submission" date="2021-04" db="EMBL/GenBank/DDBJ databases">
        <authorList>
            <person name="Gilroy R."/>
        </authorList>
    </citation>
    <scope>NUCLEOTIDE SEQUENCE</scope>
    <source>
        <strain evidence="2">ChiGjej1B1-1692</strain>
    </source>
</reference>
<dbReference type="Proteomes" id="UP000823894">
    <property type="component" value="Unassembled WGS sequence"/>
</dbReference>
<dbReference type="InterPro" id="IPR038071">
    <property type="entry name" value="UROD/MetE-like_sf"/>
</dbReference>
<dbReference type="SUPFAM" id="SSF51726">
    <property type="entry name" value="UROD/MetE-like"/>
    <property type="match status" value="1"/>
</dbReference>
<evidence type="ECO:0000313" key="2">
    <source>
        <dbReference type="EMBL" id="HJC38511.1"/>
    </source>
</evidence>
<dbReference type="PANTHER" id="PTHR47099">
    <property type="entry name" value="METHYLCOBAMIDE:COM METHYLTRANSFERASE MTBA"/>
    <property type="match status" value="1"/>
</dbReference>